<feature type="transmembrane region" description="Helical" evidence="9">
    <location>
        <begin position="119"/>
        <end position="141"/>
    </location>
</feature>
<dbReference type="InterPro" id="IPR001694">
    <property type="entry name" value="NADH_UbQ_OxRdtase_su1/FPO"/>
</dbReference>
<keyword evidence="5 9" id="KW-1133">Transmembrane helix</keyword>
<dbReference type="PROSITE" id="PS00667">
    <property type="entry name" value="COMPLEX1_ND1_1"/>
    <property type="match status" value="1"/>
</dbReference>
<dbReference type="CTD" id="4535"/>
<dbReference type="GO" id="GO:0003954">
    <property type="term" value="F:NADH dehydrogenase activity"/>
    <property type="evidence" value="ECO:0007669"/>
    <property type="project" value="TreeGrafter"/>
</dbReference>
<feature type="transmembrane region" description="Helical" evidence="9">
    <location>
        <begin position="20"/>
        <end position="41"/>
    </location>
</feature>
<dbReference type="EC" id="7.1.1.2" evidence="8"/>
<dbReference type="GeneID" id="15822052"/>
<geneLocation type="mitochondrion" evidence="10"/>
<keyword evidence="8" id="KW-0830">Ubiquinone</keyword>
<proteinExistence type="inferred from homology"/>
<comment type="similarity">
    <text evidence="2 7">Belongs to the complex I subunit 1 family.</text>
</comment>
<accession>R4I2V3</accession>
<evidence type="ECO:0000256" key="2">
    <source>
        <dbReference type="ARBA" id="ARBA00010535"/>
    </source>
</evidence>
<dbReference type="RefSeq" id="YP_008080605.1">
    <property type="nucleotide sequence ID" value="NC_021375.1"/>
</dbReference>
<evidence type="ECO:0000256" key="3">
    <source>
        <dbReference type="ARBA" id="ARBA00021009"/>
    </source>
</evidence>
<sequence>MNFEGQQILWVQTLWGVLHLLISSVVVMLLMMISVAFFIVIERKGLGMVQLRQGPNKVSVKGILQAVADGVKLFKKEVSFPVCLSHFTFALGPVICFFCAYSLYLVFPNSFGSNRFELGVLFFLCISSFSVYGVFLVGWLCDSRYAFLGAMRAIAQSISYEVFLSTVLFTSFLFVGSYDVFQGRSNEFFTSVFSLGLLMLWFIAALAETNRAPFDFVEGESELVAGYMVEYGGGGFALLALAEYSNIMFMSMMTGVMFFNSGMSSFLFGDIIFSVWVVFISYLFVLVRGTMPRYRYDLLMDLCWKILLPLSLGMFVLGAVICC</sequence>
<evidence type="ECO:0000256" key="7">
    <source>
        <dbReference type="RuleBase" id="RU000471"/>
    </source>
</evidence>
<dbReference type="HAMAP" id="MF_01350">
    <property type="entry name" value="NDH1_NuoH"/>
    <property type="match status" value="1"/>
</dbReference>
<dbReference type="Pfam" id="PF00146">
    <property type="entry name" value="NADHdh"/>
    <property type="match status" value="1"/>
</dbReference>
<keyword evidence="6 9" id="KW-0472">Membrane</keyword>
<feature type="transmembrane region" description="Helical" evidence="9">
    <location>
        <begin position="188"/>
        <end position="207"/>
    </location>
</feature>
<evidence type="ECO:0000256" key="1">
    <source>
        <dbReference type="ARBA" id="ARBA00004141"/>
    </source>
</evidence>
<feature type="transmembrane region" description="Helical" evidence="9">
    <location>
        <begin position="82"/>
        <end position="107"/>
    </location>
</feature>
<comment type="catalytic activity">
    <reaction evidence="8">
        <text>a ubiquinone + NADH + 5 H(+)(in) = a ubiquinol + NAD(+) + 4 H(+)(out)</text>
        <dbReference type="Rhea" id="RHEA:29091"/>
        <dbReference type="Rhea" id="RHEA-COMP:9565"/>
        <dbReference type="Rhea" id="RHEA-COMP:9566"/>
        <dbReference type="ChEBI" id="CHEBI:15378"/>
        <dbReference type="ChEBI" id="CHEBI:16389"/>
        <dbReference type="ChEBI" id="CHEBI:17976"/>
        <dbReference type="ChEBI" id="CHEBI:57540"/>
        <dbReference type="ChEBI" id="CHEBI:57945"/>
        <dbReference type="EC" id="7.1.1.2"/>
    </reaction>
</comment>
<evidence type="ECO:0000256" key="5">
    <source>
        <dbReference type="ARBA" id="ARBA00022989"/>
    </source>
</evidence>
<evidence type="ECO:0000256" key="4">
    <source>
        <dbReference type="ARBA" id="ARBA00022692"/>
    </source>
</evidence>
<keyword evidence="7" id="KW-0520">NAD</keyword>
<evidence type="ECO:0000313" key="10">
    <source>
        <dbReference type="EMBL" id="AFC39848.1"/>
    </source>
</evidence>
<evidence type="ECO:0000256" key="9">
    <source>
        <dbReference type="SAM" id="Phobius"/>
    </source>
</evidence>
<protein>
    <recommendedName>
        <fullName evidence="3 8">NADH-ubiquinone oxidoreductase chain 1</fullName>
        <ecNumber evidence="8">7.1.1.2</ecNumber>
    </recommendedName>
</protein>
<dbReference type="PANTHER" id="PTHR11432:SF3">
    <property type="entry name" value="NADH-UBIQUINONE OXIDOREDUCTASE CHAIN 1"/>
    <property type="match status" value="1"/>
</dbReference>
<evidence type="ECO:0000256" key="8">
    <source>
        <dbReference type="RuleBase" id="RU000473"/>
    </source>
</evidence>
<dbReference type="InterPro" id="IPR018086">
    <property type="entry name" value="NADH_UbQ_OxRdtase_su1_CS"/>
</dbReference>
<comment type="subcellular location">
    <subcellularLocation>
        <location evidence="1">Membrane</location>
        <topology evidence="1">Multi-pass membrane protein</topology>
    </subcellularLocation>
    <subcellularLocation>
        <location evidence="7">Mitochondrion inner membrane</location>
        <topology evidence="7">Multi-pass membrane protein</topology>
    </subcellularLocation>
</comment>
<keyword evidence="4 7" id="KW-0812">Transmembrane</keyword>
<organism evidence="10">
    <name type="scientific">Mactra antiquata</name>
    <dbReference type="NCBI Taxonomy" id="2302425"/>
    <lineage>
        <taxon>Eukaryota</taxon>
        <taxon>Metazoa</taxon>
        <taxon>Spiralia</taxon>
        <taxon>Lophotrochozoa</taxon>
        <taxon>Mollusca</taxon>
        <taxon>Bivalvia</taxon>
        <taxon>Autobranchia</taxon>
        <taxon>Heteroconchia</taxon>
        <taxon>Euheterodonta</taxon>
        <taxon>Imparidentia</taxon>
        <taxon>Neoheterodontei</taxon>
        <taxon>Venerida</taxon>
        <taxon>Mactroidea</taxon>
        <taxon>Mactridae</taxon>
        <taxon>Mactra</taxon>
    </lineage>
</organism>
<feature type="transmembrane region" description="Helical" evidence="9">
    <location>
        <begin position="302"/>
        <end position="321"/>
    </location>
</feature>
<feature type="transmembrane region" description="Helical" evidence="9">
    <location>
        <begin position="153"/>
        <end position="176"/>
    </location>
</feature>
<dbReference type="EMBL" id="JQ423460">
    <property type="protein sequence ID" value="AFC39848.1"/>
    <property type="molecule type" value="Genomic_DNA"/>
</dbReference>
<feature type="transmembrane region" description="Helical" evidence="9">
    <location>
        <begin position="271"/>
        <end position="290"/>
    </location>
</feature>
<dbReference type="PANTHER" id="PTHR11432">
    <property type="entry name" value="NADH DEHYDROGENASE SUBUNIT 1"/>
    <property type="match status" value="1"/>
</dbReference>
<evidence type="ECO:0000256" key="6">
    <source>
        <dbReference type="ARBA" id="ARBA00023136"/>
    </source>
</evidence>
<name>R4I2V3_9BIVA</name>
<dbReference type="PROSITE" id="PS00668">
    <property type="entry name" value="COMPLEX1_ND1_2"/>
    <property type="match status" value="1"/>
</dbReference>
<gene>
    <name evidence="10" type="primary">ND1</name>
</gene>
<keyword evidence="8 10" id="KW-0496">Mitochondrion</keyword>
<dbReference type="GO" id="GO:0005743">
    <property type="term" value="C:mitochondrial inner membrane"/>
    <property type="evidence" value="ECO:0007669"/>
    <property type="project" value="UniProtKB-SubCell"/>
</dbReference>
<dbReference type="AlphaFoldDB" id="R4I2V3"/>
<dbReference type="GO" id="GO:0008137">
    <property type="term" value="F:NADH dehydrogenase (ubiquinone) activity"/>
    <property type="evidence" value="ECO:0007669"/>
    <property type="project" value="UniProtKB-EC"/>
</dbReference>
<reference evidence="10" key="1">
    <citation type="journal article" date="2013" name="Mitochondrial DNA">
        <title>Mitogenomics reveals two subspecies in Coelomactra antiquata (Mollusca: Bivalvia).</title>
        <authorList>
            <person name="Meng X."/>
            <person name="Shen X."/>
            <person name="Zhao N."/>
            <person name="Tian M."/>
            <person name="Liang M."/>
            <person name="Hao J."/>
            <person name="Cheng H."/>
            <person name="Yan B."/>
            <person name="Dong Z."/>
            <person name="Zhu X."/>
        </authorList>
    </citation>
    <scope>NUCLEOTIDE SEQUENCE</scope>
    <source>
        <strain evidence="10">ZZ</strain>
    </source>
</reference>
<dbReference type="GO" id="GO:0009060">
    <property type="term" value="P:aerobic respiration"/>
    <property type="evidence" value="ECO:0007669"/>
    <property type="project" value="TreeGrafter"/>
</dbReference>